<dbReference type="AlphaFoldDB" id="A0A0G4G5E3"/>
<protein>
    <recommendedName>
        <fullName evidence="2">Protein kinase domain-containing protein</fullName>
    </recommendedName>
</protein>
<dbReference type="VEuPathDB" id="CryptoDB:Cvel_20339"/>
<feature type="domain" description="Protein kinase" evidence="2">
    <location>
        <begin position="11"/>
        <end position="114"/>
    </location>
</feature>
<feature type="compositionally biased region" description="Basic residues" evidence="1">
    <location>
        <begin position="291"/>
        <end position="304"/>
    </location>
</feature>
<name>A0A0G4G5E3_9ALVE</name>
<gene>
    <name evidence="3" type="ORF">Cvel_20339</name>
</gene>
<sequence length="371" mass="39795">MFLSNRRGLSARLDDLGSAVPEGERISRTLRCFSYTPGYLSPELLATRGERKSKAGDIWALGVVGLELLSGVFVIDDSEDWEEQTRSFQLKKEHAELKVSNEALKKLLIRMVSVAESPPSPVTQRSLIFDIWQSHEGRKETDDDCRPVFGLWGDADDEEVQELPRCLRSGTLAPSAVTTGPSITPPLNAATAEQTLSAPDCAVVSPSTHSETADKPVSAPDCTLVSPSTDSETADKPVSGSSDCPAVSASPDTETADKPVSGSSDCAVVSPSADSETGDKPARTKEAVPTVRRKALGKKKGKNKHQAESERGGKPQGESGEDGAGDGRFRTTVRTEQVETTVEVRRGQATRGLPGKGRTREKRLRVRVEGV</sequence>
<feature type="compositionally biased region" description="Basic and acidic residues" evidence="1">
    <location>
        <begin position="277"/>
        <end position="286"/>
    </location>
</feature>
<feature type="region of interest" description="Disordered" evidence="1">
    <location>
        <begin position="203"/>
        <end position="371"/>
    </location>
</feature>
<evidence type="ECO:0000259" key="2">
    <source>
        <dbReference type="Pfam" id="PF00069"/>
    </source>
</evidence>
<dbReference type="SUPFAM" id="SSF56112">
    <property type="entry name" value="Protein kinase-like (PK-like)"/>
    <property type="match status" value="1"/>
</dbReference>
<proteinExistence type="predicted"/>
<dbReference type="GO" id="GO:0004672">
    <property type="term" value="F:protein kinase activity"/>
    <property type="evidence" value="ECO:0007669"/>
    <property type="project" value="InterPro"/>
</dbReference>
<dbReference type="EMBL" id="CDMZ01000901">
    <property type="protein sequence ID" value="CEM23637.1"/>
    <property type="molecule type" value="Genomic_DNA"/>
</dbReference>
<evidence type="ECO:0000313" key="3">
    <source>
        <dbReference type="EMBL" id="CEM23637.1"/>
    </source>
</evidence>
<evidence type="ECO:0000256" key="1">
    <source>
        <dbReference type="SAM" id="MobiDB-lite"/>
    </source>
</evidence>
<dbReference type="InterPro" id="IPR000719">
    <property type="entry name" value="Prot_kinase_dom"/>
</dbReference>
<dbReference type="Gene3D" id="1.10.510.10">
    <property type="entry name" value="Transferase(Phosphotransferase) domain 1"/>
    <property type="match status" value="1"/>
</dbReference>
<dbReference type="Pfam" id="PF00069">
    <property type="entry name" value="Pkinase"/>
    <property type="match status" value="1"/>
</dbReference>
<accession>A0A0G4G5E3</accession>
<dbReference type="GO" id="GO:0005524">
    <property type="term" value="F:ATP binding"/>
    <property type="evidence" value="ECO:0007669"/>
    <property type="project" value="InterPro"/>
</dbReference>
<reference evidence="3" key="1">
    <citation type="submission" date="2014-11" db="EMBL/GenBank/DDBJ databases">
        <authorList>
            <person name="Otto D Thomas"/>
            <person name="Naeem Raeece"/>
        </authorList>
    </citation>
    <scope>NUCLEOTIDE SEQUENCE</scope>
</reference>
<dbReference type="InterPro" id="IPR011009">
    <property type="entry name" value="Kinase-like_dom_sf"/>
</dbReference>
<feature type="compositionally biased region" description="Low complexity" evidence="1">
    <location>
        <begin position="330"/>
        <end position="341"/>
    </location>
</feature>
<organism evidence="3">
    <name type="scientific">Chromera velia CCMP2878</name>
    <dbReference type="NCBI Taxonomy" id="1169474"/>
    <lineage>
        <taxon>Eukaryota</taxon>
        <taxon>Sar</taxon>
        <taxon>Alveolata</taxon>
        <taxon>Colpodellida</taxon>
        <taxon>Chromeraceae</taxon>
        <taxon>Chromera</taxon>
    </lineage>
</organism>